<evidence type="ECO:0000256" key="8">
    <source>
        <dbReference type="ARBA" id="ARBA00023136"/>
    </source>
</evidence>
<evidence type="ECO:0000313" key="12">
    <source>
        <dbReference type="Proteomes" id="UP000283442"/>
    </source>
</evidence>
<sequence length="72" mass="7782">MFGLGVPELVIILIIGLVIFGPGKLPDVGKALGKSIREFKSASNEEDAKKDDKMVNVTAETKEVPAKKDEQK</sequence>
<keyword evidence="2 9" id="KW-0813">Transport</keyword>
<feature type="transmembrane region" description="Helical" evidence="9">
    <location>
        <begin position="6"/>
        <end position="25"/>
    </location>
</feature>
<keyword evidence="7 9" id="KW-0811">Translocation</keyword>
<dbReference type="HAMAP" id="MF_00236">
    <property type="entry name" value="TatA_E"/>
    <property type="match status" value="1"/>
</dbReference>
<dbReference type="PRINTS" id="PR01506">
    <property type="entry name" value="TATBPROTEIN"/>
</dbReference>
<reference evidence="11 12" key="1">
    <citation type="submission" date="2018-08" db="EMBL/GenBank/DDBJ databases">
        <title>A genome reference for cultivated species of the human gut microbiota.</title>
        <authorList>
            <person name="Zou Y."/>
            <person name="Xue W."/>
            <person name="Luo G."/>
        </authorList>
    </citation>
    <scope>NUCLEOTIDE SEQUENCE [LARGE SCALE GENOMIC DNA]</scope>
    <source>
        <strain evidence="11 12">AM25-21AC</strain>
    </source>
</reference>
<dbReference type="PANTHER" id="PTHR42982:SF1">
    <property type="entry name" value="SEC-INDEPENDENT PROTEIN TRANSLOCASE PROTEIN TATA"/>
    <property type="match status" value="1"/>
</dbReference>
<protein>
    <recommendedName>
        <fullName evidence="9">Sec-independent protein translocase protein TatA</fullName>
    </recommendedName>
</protein>
<dbReference type="GO" id="GO:0033281">
    <property type="term" value="C:TAT protein transport complex"/>
    <property type="evidence" value="ECO:0007669"/>
    <property type="project" value="UniProtKB-UniRule"/>
</dbReference>
<accession>A0A414NY67</accession>
<evidence type="ECO:0000256" key="6">
    <source>
        <dbReference type="ARBA" id="ARBA00022989"/>
    </source>
</evidence>
<comment type="similarity">
    <text evidence="9">Belongs to the TatA/E family.</text>
</comment>
<dbReference type="NCBIfam" id="TIGR01411">
    <property type="entry name" value="tatAE"/>
    <property type="match status" value="1"/>
</dbReference>
<keyword evidence="4 9" id="KW-0812">Transmembrane</keyword>
<evidence type="ECO:0000256" key="7">
    <source>
        <dbReference type="ARBA" id="ARBA00023010"/>
    </source>
</evidence>
<dbReference type="Proteomes" id="UP000283442">
    <property type="component" value="Unassembled WGS sequence"/>
</dbReference>
<dbReference type="GeneID" id="93481733"/>
<dbReference type="EMBL" id="QRHE01000003">
    <property type="protein sequence ID" value="RHF52453.1"/>
    <property type="molecule type" value="Genomic_DNA"/>
</dbReference>
<evidence type="ECO:0000256" key="3">
    <source>
        <dbReference type="ARBA" id="ARBA00022475"/>
    </source>
</evidence>
<comment type="subunit">
    <text evidence="9">Forms a complex with TatC.</text>
</comment>
<evidence type="ECO:0000256" key="4">
    <source>
        <dbReference type="ARBA" id="ARBA00022692"/>
    </source>
</evidence>
<evidence type="ECO:0000313" key="11">
    <source>
        <dbReference type="EMBL" id="RHF52453.1"/>
    </source>
</evidence>
<dbReference type="NCBIfam" id="NF011430">
    <property type="entry name" value="PRK14861.1"/>
    <property type="match status" value="1"/>
</dbReference>
<dbReference type="GO" id="GO:0008320">
    <property type="term" value="F:protein transmembrane transporter activity"/>
    <property type="evidence" value="ECO:0007669"/>
    <property type="project" value="UniProtKB-UniRule"/>
</dbReference>
<evidence type="ECO:0000256" key="2">
    <source>
        <dbReference type="ARBA" id="ARBA00022448"/>
    </source>
</evidence>
<name>A0A414NY67_9FIRM</name>
<keyword evidence="6 9" id="KW-1133">Transmembrane helix</keyword>
<evidence type="ECO:0000256" key="10">
    <source>
        <dbReference type="SAM" id="MobiDB-lite"/>
    </source>
</evidence>
<feature type="region of interest" description="Disordered" evidence="10">
    <location>
        <begin position="42"/>
        <end position="72"/>
    </location>
</feature>
<comment type="caution">
    <text evidence="11">The sequence shown here is derived from an EMBL/GenBank/DDBJ whole genome shotgun (WGS) entry which is preliminary data.</text>
</comment>
<gene>
    <name evidence="9 11" type="primary">tatA</name>
    <name evidence="11" type="ORF">DW674_04615</name>
</gene>
<dbReference type="RefSeq" id="WP_005841560.1">
    <property type="nucleotide sequence ID" value="NZ_CABKNT010000005.1"/>
</dbReference>
<organism evidence="11 12">
    <name type="scientific">Mitsuokella multacida</name>
    <dbReference type="NCBI Taxonomy" id="52226"/>
    <lineage>
        <taxon>Bacteria</taxon>
        <taxon>Bacillati</taxon>
        <taxon>Bacillota</taxon>
        <taxon>Negativicutes</taxon>
        <taxon>Selenomonadales</taxon>
        <taxon>Selenomonadaceae</taxon>
        <taxon>Mitsuokella</taxon>
    </lineage>
</organism>
<dbReference type="GO" id="GO:0043953">
    <property type="term" value="P:protein transport by the Tat complex"/>
    <property type="evidence" value="ECO:0007669"/>
    <property type="project" value="UniProtKB-UniRule"/>
</dbReference>
<keyword evidence="8 9" id="KW-0472">Membrane</keyword>
<dbReference type="PANTHER" id="PTHR42982">
    <property type="entry name" value="SEC-INDEPENDENT PROTEIN TRANSLOCASE PROTEIN TATA"/>
    <property type="match status" value="1"/>
</dbReference>
<dbReference type="InterPro" id="IPR006312">
    <property type="entry name" value="TatA/E"/>
</dbReference>
<comment type="function">
    <text evidence="9">Part of the twin-arginine translocation (Tat) system that transports large folded proteins containing a characteristic twin-arginine motif in their signal peptide across membranes. TatA could form the protein-conducting channel of the Tat system.</text>
</comment>
<dbReference type="OrthoDB" id="9800908at2"/>
<evidence type="ECO:0000256" key="5">
    <source>
        <dbReference type="ARBA" id="ARBA00022927"/>
    </source>
</evidence>
<dbReference type="InterPro" id="IPR003369">
    <property type="entry name" value="TatA/B/E"/>
</dbReference>
<dbReference type="AlphaFoldDB" id="A0A414NY67"/>
<dbReference type="Gene3D" id="1.20.5.3310">
    <property type="match status" value="1"/>
</dbReference>
<feature type="compositionally biased region" description="Basic and acidic residues" evidence="10">
    <location>
        <begin position="46"/>
        <end position="72"/>
    </location>
</feature>
<evidence type="ECO:0000256" key="9">
    <source>
        <dbReference type="HAMAP-Rule" id="MF_00236"/>
    </source>
</evidence>
<comment type="subcellular location">
    <subcellularLocation>
        <location evidence="1 9">Cell membrane</location>
        <topology evidence="1 9">Single-pass membrane protein</topology>
    </subcellularLocation>
</comment>
<evidence type="ECO:0000256" key="1">
    <source>
        <dbReference type="ARBA" id="ARBA00004162"/>
    </source>
</evidence>
<proteinExistence type="inferred from homology"/>
<dbReference type="Pfam" id="PF02416">
    <property type="entry name" value="TatA_B_E"/>
    <property type="match status" value="1"/>
</dbReference>
<keyword evidence="3 9" id="KW-1003">Cell membrane</keyword>
<keyword evidence="5 9" id="KW-0653">Protein transport</keyword>